<protein>
    <recommendedName>
        <fullName evidence="1">FAS1 domain-containing protein</fullName>
    </recommendedName>
</protein>
<dbReference type="OrthoDB" id="286301at2759"/>
<dbReference type="SUPFAM" id="SSF82153">
    <property type="entry name" value="FAS1 domain"/>
    <property type="match status" value="1"/>
</dbReference>
<dbReference type="Pfam" id="PF02469">
    <property type="entry name" value="Fasciclin"/>
    <property type="match status" value="1"/>
</dbReference>
<comment type="caution">
    <text evidence="2">The sequence shown here is derived from an EMBL/GenBank/DDBJ whole genome shotgun (WGS) entry which is preliminary data.</text>
</comment>
<dbReference type="InterPro" id="IPR036378">
    <property type="entry name" value="FAS1_dom_sf"/>
</dbReference>
<accession>A0A8K0JXM4</accession>
<organism evidence="2 3">
    <name type="scientific">Ladona fulva</name>
    <name type="common">Scarce chaser dragonfly</name>
    <name type="synonym">Libellula fulva</name>
    <dbReference type="NCBI Taxonomy" id="123851"/>
    <lineage>
        <taxon>Eukaryota</taxon>
        <taxon>Metazoa</taxon>
        <taxon>Ecdysozoa</taxon>
        <taxon>Arthropoda</taxon>
        <taxon>Hexapoda</taxon>
        <taxon>Insecta</taxon>
        <taxon>Pterygota</taxon>
        <taxon>Palaeoptera</taxon>
        <taxon>Odonata</taxon>
        <taxon>Epiprocta</taxon>
        <taxon>Anisoptera</taxon>
        <taxon>Libelluloidea</taxon>
        <taxon>Libellulidae</taxon>
        <taxon>Ladona</taxon>
    </lineage>
</organism>
<keyword evidence="3" id="KW-1185">Reference proteome</keyword>
<proteinExistence type="predicted"/>
<evidence type="ECO:0000259" key="1">
    <source>
        <dbReference type="PROSITE" id="PS50213"/>
    </source>
</evidence>
<dbReference type="EMBL" id="KZ308182">
    <property type="protein sequence ID" value="KAG8224009.1"/>
    <property type="molecule type" value="Genomic_DNA"/>
</dbReference>
<evidence type="ECO:0000313" key="2">
    <source>
        <dbReference type="EMBL" id="KAG8224009.1"/>
    </source>
</evidence>
<dbReference type="InterPro" id="IPR000782">
    <property type="entry name" value="FAS1_domain"/>
</dbReference>
<reference evidence="2" key="1">
    <citation type="submission" date="2013-04" db="EMBL/GenBank/DDBJ databases">
        <authorList>
            <person name="Qu J."/>
            <person name="Murali S.C."/>
            <person name="Bandaranaike D."/>
            <person name="Bellair M."/>
            <person name="Blankenburg K."/>
            <person name="Chao H."/>
            <person name="Dinh H."/>
            <person name="Doddapaneni H."/>
            <person name="Downs B."/>
            <person name="Dugan-Rocha S."/>
            <person name="Elkadiri S."/>
            <person name="Gnanaolivu R.D."/>
            <person name="Hernandez B."/>
            <person name="Javaid M."/>
            <person name="Jayaseelan J.C."/>
            <person name="Lee S."/>
            <person name="Li M."/>
            <person name="Ming W."/>
            <person name="Munidasa M."/>
            <person name="Muniz J."/>
            <person name="Nguyen L."/>
            <person name="Ongeri F."/>
            <person name="Osuji N."/>
            <person name="Pu L.-L."/>
            <person name="Puazo M."/>
            <person name="Qu C."/>
            <person name="Quiroz J."/>
            <person name="Raj R."/>
            <person name="Weissenberger G."/>
            <person name="Xin Y."/>
            <person name="Zou X."/>
            <person name="Han Y."/>
            <person name="Richards S."/>
            <person name="Worley K."/>
            <person name="Muzny D."/>
            <person name="Gibbs R."/>
        </authorList>
    </citation>
    <scope>NUCLEOTIDE SEQUENCE</scope>
    <source>
        <strain evidence="2">Sampled in the wild</strain>
    </source>
</reference>
<feature type="domain" description="FAS1" evidence="1">
    <location>
        <begin position="1"/>
        <end position="119"/>
    </location>
</feature>
<reference evidence="2" key="2">
    <citation type="submission" date="2017-10" db="EMBL/GenBank/DDBJ databases">
        <title>Ladona fulva Genome sequencing and assembly.</title>
        <authorList>
            <person name="Murali S."/>
            <person name="Richards S."/>
            <person name="Bandaranaike D."/>
            <person name="Bellair M."/>
            <person name="Blankenburg K."/>
            <person name="Chao H."/>
            <person name="Dinh H."/>
            <person name="Doddapaneni H."/>
            <person name="Dugan-Rocha S."/>
            <person name="Elkadiri S."/>
            <person name="Gnanaolivu R."/>
            <person name="Hernandez B."/>
            <person name="Skinner E."/>
            <person name="Javaid M."/>
            <person name="Lee S."/>
            <person name="Li M."/>
            <person name="Ming W."/>
            <person name="Munidasa M."/>
            <person name="Muniz J."/>
            <person name="Nguyen L."/>
            <person name="Hughes D."/>
            <person name="Osuji N."/>
            <person name="Pu L.-L."/>
            <person name="Puazo M."/>
            <person name="Qu C."/>
            <person name="Quiroz J."/>
            <person name="Raj R."/>
            <person name="Weissenberger G."/>
            <person name="Xin Y."/>
            <person name="Zou X."/>
            <person name="Han Y."/>
            <person name="Worley K."/>
            <person name="Muzny D."/>
            <person name="Gibbs R."/>
        </authorList>
    </citation>
    <scope>NUCLEOTIDE SEQUENCE</scope>
    <source>
        <strain evidence="2">Sampled in the wild</strain>
    </source>
</reference>
<evidence type="ECO:0000313" key="3">
    <source>
        <dbReference type="Proteomes" id="UP000792457"/>
    </source>
</evidence>
<dbReference type="Proteomes" id="UP000792457">
    <property type="component" value="Unassembled WGS sequence"/>
</dbReference>
<dbReference type="AlphaFoldDB" id="A0A8K0JXM4"/>
<name>A0A8K0JXM4_LADFU</name>
<sequence>MVGLLETVVEMGASDFAELVRSTGLEEKVMSTNMTLFIPSNLAVREYADDAESANQVEFYVPPGIARRKRDIDSGMYEERSMESTSSMKEIVLSHMTPGFVGVEDLYDEQMNVDRKKEL</sequence>
<dbReference type="Gene3D" id="2.30.180.10">
    <property type="entry name" value="FAS1 domain"/>
    <property type="match status" value="1"/>
</dbReference>
<dbReference type="PROSITE" id="PS50213">
    <property type="entry name" value="FAS1"/>
    <property type="match status" value="1"/>
</dbReference>
<gene>
    <name evidence="2" type="ORF">J437_LFUL001086</name>
</gene>